<proteinExistence type="predicted"/>
<evidence type="ECO:0000313" key="2">
    <source>
        <dbReference type="Proteomes" id="UP000826793"/>
    </source>
</evidence>
<evidence type="ECO:0000313" key="1">
    <source>
        <dbReference type="EMBL" id="HJB98452.1"/>
    </source>
</evidence>
<reference evidence="1" key="2">
    <citation type="submission" date="2021-04" db="EMBL/GenBank/DDBJ databases">
        <authorList>
            <person name="Gilroy R."/>
        </authorList>
    </citation>
    <scope>NUCLEOTIDE SEQUENCE</scope>
    <source>
        <strain evidence="1">CHK185-1770</strain>
    </source>
</reference>
<accession>A0A9D2MXB7</accession>
<gene>
    <name evidence="1" type="ORF">H9710_07725</name>
</gene>
<dbReference type="Proteomes" id="UP000826793">
    <property type="component" value="Unassembled WGS sequence"/>
</dbReference>
<reference evidence="1" key="1">
    <citation type="journal article" date="2021" name="PeerJ">
        <title>Extensive microbial diversity within the chicken gut microbiome revealed by metagenomics and culture.</title>
        <authorList>
            <person name="Gilroy R."/>
            <person name="Ravi A."/>
            <person name="Getino M."/>
            <person name="Pursley I."/>
            <person name="Horton D.L."/>
            <person name="Alikhan N.F."/>
            <person name="Baker D."/>
            <person name="Gharbi K."/>
            <person name="Hall N."/>
            <person name="Watson M."/>
            <person name="Adriaenssens E.M."/>
            <person name="Foster-Nyarko E."/>
            <person name="Jarju S."/>
            <person name="Secka A."/>
            <person name="Antonio M."/>
            <person name="Oren A."/>
            <person name="Chaudhuri R.R."/>
            <person name="La Ragione R."/>
            <person name="Hildebrand F."/>
            <person name="Pallen M.J."/>
        </authorList>
    </citation>
    <scope>NUCLEOTIDE SEQUENCE</scope>
    <source>
        <strain evidence="1">CHK185-1770</strain>
    </source>
</reference>
<protein>
    <submittedName>
        <fullName evidence="1">Uncharacterized protein</fullName>
    </submittedName>
</protein>
<comment type="caution">
    <text evidence="1">The sequence shown here is derived from an EMBL/GenBank/DDBJ whole genome shotgun (WGS) entry which is preliminary data.</text>
</comment>
<organism evidence="1 2">
    <name type="scientific">Candidatus Acutalibacter pullicola</name>
    <dbReference type="NCBI Taxonomy" id="2838417"/>
    <lineage>
        <taxon>Bacteria</taxon>
        <taxon>Bacillati</taxon>
        <taxon>Bacillota</taxon>
        <taxon>Clostridia</taxon>
        <taxon>Eubacteriales</taxon>
        <taxon>Acutalibacteraceae</taxon>
        <taxon>Acutalibacter</taxon>
    </lineage>
</organism>
<sequence>MATWLNDYKNRKLSLEPLLQRGKMTVQELLVYQELLYRIQILETCQSLCKTAPVSVDMKELLGHYQLVDAVLHCAAKERKFGAPADEKGKAQRKTAGENLEKITMDCRKRFSSFRANTPDQYRQSVSALFGTVLPAWLQWRNTYVPIGKEGSNQ</sequence>
<dbReference type="AlphaFoldDB" id="A0A9D2MXB7"/>
<dbReference type="EMBL" id="DWXG01000060">
    <property type="protein sequence ID" value="HJB98452.1"/>
    <property type="molecule type" value="Genomic_DNA"/>
</dbReference>
<name>A0A9D2MXB7_9FIRM</name>